<organism evidence="5 6">
    <name type="scientific">Leptosia nina</name>
    <dbReference type="NCBI Taxonomy" id="320188"/>
    <lineage>
        <taxon>Eukaryota</taxon>
        <taxon>Metazoa</taxon>
        <taxon>Ecdysozoa</taxon>
        <taxon>Arthropoda</taxon>
        <taxon>Hexapoda</taxon>
        <taxon>Insecta</taxon>
        <taxon>Pterygota</taxon>
        <taxon>Neoptera</taxon>
        <taxon>Endopterygota</taxon>
        <taxon>Lepidoptera</taxon>
        <taxon>Glossata</taxon>
        <taxon>Ditrysia</taxon>
        <taxon>Papilionoidea</taxon>
        <taxon>Pieridae</taxon>
        <taxon>Pierinae</taxon>
        <taxon>Leptosia</taxon>
    </lineage>
</organism>
<dbReference type="GO" id="GO:0008010">
    <property type="term" value="F:structural constituent of chitin-based larval cuticle"/>
    <property type="evidence" value="ECO:0007669"/>
    <property type="project" value="TreeGrafter"/>
</dbReference>
<dbReference type="InterPro" id="IPR000618">
    <property type="entry name" value="Insect_cuticle"/>
</dbReference>
<evidence type="ECO:0000313" key="5">
    <source>
        <dbReference type="EMBL" id="CAK1542826.1"/>
    </source>
</evidence>
<dbReference type="Pfam" id="PF00379">
    <property type="entry name" value="Chitin_bind_4"/>
    <property type="match status" value="1"/>
</dbReference>
<comment type="caution">
    <text evidence="5">The sequence shown here is derived from an EMBL/GenBank/DDBJ whole genome shotgun (WGS) entry which is preliminary data.</text>
</comment>
<dbReference type="AlphaFoldDB" id="A0AAV1J349"/>
<keyword evidence="6" id="KW-1185">Reference proteome</keyword>
<reference evidence="5 6" key="1">
    <citation type="submission" date="2023-11" db="EMBL/GenBank/DDBJ databases">
        <authorList>
            <person name="Okamura Y."/>
        </authorList>
    </citation>
    <scope>NUCLEOTIDE SEQUENCE [LARGE SCALE GENOMIC DNA]</scope>
</reference>
<feature type="chain" id="PRO_5043931474" description="Flexible cuticle protein 12" evidence="4">
    <location>
        <begin position="17"/>
        <end position="107"/>
    </location>
</feature>
<evidence type="ECO:0000313" key="6">
    <source>
        <dbReference type="Proteomes" id="UP001497472"/>
    </source>
</evidence>
<evidence type="ECO:0000256" key="1">
    <source>
        <dbReference type="ARBA" id="ARBA00022460"/>
    </source>
</evidence>
<dbReference type="Proteomes" id="UP001497472">
    <property type="component" value="Unassembled WGS sequence"/>
</dbReference>
<accession>A0AAV1J349</accession>
<evidence type="ECO:0000256" key="2">
    <source>
        <dbReference type="ARBA" id="ARBA00022729"/>
    </source>
</evidence>
<dbReference type="PANTHER" id="PTHR10380">
    <property type="entry name" value="CUTICLE PROTEIN"/>
    <property type="match status" value="1"/>
</dbReference>
<sequence>MKSFIVFALIVAAAVAAPANPDGDAQIIKYESDNIGLDGYGFEVETSNGIKTREEGQLQNVGSENEALAVRGEFSYVGNDGQLYSVSYTAGVNGFEASGAHIPKGNE</sequence>
<dbReference type="PRINTS" id="PR00947">
    <property type="entry name" value="CUTICLE"/>
</dbReference>
<feature type="signal peptide" evidence="4">
    <location>
        <begin position="1"/>
        <end position="16"/>
    </location>
</feature>
<dbReference type="PROSITE" id="PS51155">
    <property type="entry name" value="CHIT_BIND_RR_2"/>
    <property type="match status" value="1"/>
</dbReference>
<dbReference type="EMBL" id="CAVLEF010000003">
    <property type="protein sequence ID" value="CAK1542826.1"/>
    <property type="molecule type" value="Genomic_DNA"/>
</dbReference>
<evidence type="ECO:0008006" key="7">
    <source>
        <dbReference type="Google" id="ProtNLM"/>
    </source>
</evidence>
<gene>
    <name evidence="5" type="ORF">LNINA_LOCUS2679</name>
</gene>
<dbReference type="InterPro" id="IPR031311">
    <property type="entry name" value="CHIT_BIND_RR_consensus"/>
</dbReference>
<evidence type="ECO:0000256" key="3">
    <source>
        <dbReference type="PROSITE-ProRule" id="PRU00497"/>
    </source>
</evidence>
<protein>
    <recommendedName>
        <fullName evidence="7">Flexible cuticle protein 12</fullName>
    </recommendedName>
</protein>
<dbReference type="GO" id="GO:0062129">
    <property type="term" value="C:chitin-based extracellular matrix"/>
    <property type="evidence" value="ECO:0007669"/>
    <property type="project" value="TreeGrafter"/>
</dbReference>
<dbReference type="PROSITE" id="PS00233">
    <property type="entry name" value="CHIT_BIND_RR_1"/>
    <property type="match status" value="1"/>
</dbReference>
<proteinExistence type="predicted"/>
<keyword evidence="1 3" id="KW-0193">Cuticle</keyword>
<dbReference type="PANTHER" id="PTHR10380:SF218">
    <property type="entry name" value="ADULT CUTICLE PROTEIN 65AA-RELATED"/>
    <property type="match status" value="1"/>
</dbReference>
<name>A0AAV1J349_9NEOP</name>
<evidence type="ECO:0000256" key="4">
    <source>
        <dbReference type="SAM" id="SignalP"/>
    </source>
</evidence>
<keyword evidence="2 4" id="KW-0732">Signal</keyword>
<dbReference type="InterPro" id="IPR050468">
    <property type="entry name" value="Cuticle_Struct_Prot"/>
</dbReference>